<keyword evidence="1" id="KW-0285">Flavoprotein</keyword>
<proteinExistence type="predicted"/>
<keyword evidence="4" id="KW-0503">Monooxygenase</keyword>
<evidence type="ECO:0000259" key="6">
    <source>
        <dbReference type="Pfam" id="PF00296"/>
    </source>
</evidence>
<keyword evidence="2" id="KW-0288">FMN</keyword>
<feature type="compositionally biased region" description="Low complexity" evidence="5">
    <location>
        <begin position="211"/>
        <end position="221"/>
    </location>
</feature>
<evidence type="ECO:0000256" key="3">
    <source>
        <dbReference type="ARBA" id="ARBA00023002"/>
    </source>
</evidence>
<keyword evidence="3" id="KW-0560">Oxidoreductase</keyword>
<keyword evidence="8" id="KW-1185">Reference proteome</keyword>
<dbReference type="InterPro" id="IPR011251">
    <property type="entry name" value="Luciferase-like_dom"/>
</dbReference>
<name>A0ABW2LF04_9PSEU</name>
<dbReference type="InterPro" id="IPR050172">
    <property type="entry name" value="SsuD_RutA_monooxygenase"/>
</dbReference>
<protein>
    <submittedName>
        <fullName evidence="7">LLM class flavin-dependent oxidoreductase</fullName>
    </submittedName>
</protein>
<feature type="domain" description="Luciferase-like" evidence="6">
    <location>
        <begin position="39"/>
        <end position="156"/>
    </location>
</feature>
<dbReference type="InterPro" id="IPR036661">
    <property type="entry name" value="Luciferase-like_sf"/>
</dbReference>
<dbReference type="PANTHER" id="PTHR42847">
    <property type="entry name" value="ALKANESULFONATE MONOOXYGENASE"/>
    <property type="match status" value="1"/>
</dbReference>
<dbReference type="EMBL" id="JBHTCJ010000001">
    <property type="protein sequence ID" value="MFC7340283.1"/>
    <property type="molecule type" value="Genomic_DNA"/>
</dbReference>
<feature type="region of interest" description="Disordered" evidence="5">
    <location>
        <begin position="177"/>
        <end position="260"/>
    </location>
</feature>
<feature type="compositionally biased region" description="Low complexity" evidence="5">
    <location>
        <begin position="190"/>
        <end position="202"/>
    </location>
</feature>
<evidence type="ECO:0000256" key="2">
    <source>
        <dbReference type="ARBA" id="ARBA00022643"/>
    </source>
</evidence>
<dbReference type="Proteomes" id="UP001596504">
    <property type="component" value="Unassembled WGS sequence"/>
</dbReference>
<comment type="caution">
    <text evidence="7">The sequence shown here is derived from an EMBL/GenBank/DDBJ whole genome shotgun (WGS) entry which is preliminary data.</text>
</comment>
<evidence type="ECO:0000313" key="7">
    <source>
        <dbReference type="EMBL" id="MFC7340283.1"/>
    </source>
</evidence>
<sequence length="260" mass="27833">MNTRRVVHPGMKPLLPDPARGSIGRMRDFRFSYNIHGLSDLDSFAATCRRAEELGYDAVYAADHVGIPSPFPILVAAAAATERLRVGTLVLNAPFWSPALLARDIATTDVLTGGRLEIGIGAGHMKWEFEEAGIEWQPFDARVRRMRETIDELGRLPTATRSRPSCARPTAFRRCDPCSATGSVEPVPRSSSAAPASACCGTPPKPPTPSTSPASSRSKGSLPGPSRSPHRPMWTNAFASPASAPARAPRTSSGARSCSW</sequence>
<evidence type="ECO:0000313" key="8">
    <source>
        <dbReference type="Proteomes" id="UP001596504"/>
    </source>
</evidence>
<feature type="compositionally biased region" description="Low complexity" evidence="5">
    <location>
        <begin position="237"/>
        <end position="260"/>
    </location>
</feature>
<dbReference type="Gene3D" id="3.20.20.30">
    <property type="entry name" value="Luciferase-like domain"/>
    <property type="match status" value="1"/>
</dbReference>
<dbReference type="RefSeq" id="WP_380663928.1">
    <property type="nucleotide sequence ID" value="NZ_JBHTCJ010000001.1"/>
</dbReference>
<gene>
    <name evidence="7" type="ORF">ACFQRI_02580</name>
</gene>
<reference evidence="8" key="1">
    <citation type="journal article" date="2019" name="Int. J. Syst. Evol. Microbiol.">
        <title>The Global Catalogue of Microorganisms (GCM) 10K type strain sequencing project: providing services to taxonomists for standard genome sequencing and annotation.</title>
        <authorList>
            <consortium name="The Broad Institute Genomics Platform"/>
            <consortium name="The Broad Institute Genome Sequencing Center for Infectious Disease"/>
            <person name="Wu L."/>
            <person name="Ma J."/>
        </authorList>
    </citation>
    <scope>NUCLEOTIDE SEQUENCE [LARGE SCALE GENOMIC DNA]</scope>
    <source>
        <strain evidence="8">WLHS5</strain>
    </source>
</reference>
<evidence type="ECO:0000256" key="1">
    <source>
        <dbReference type="ARBA" id="ARBA00022630"/>
    </source>
</evidence>
<organism evidence="7 8">
    <name type="scientific">Saccharopolyspora griseoalba</name>
    <dbReference type="NCBI Taxonomy" id="1431848"/>
    <lineage>
        <taxon>Bacteria</taxon>
        <taxon>Bacillati</taxon>
        <taxon>Actinomycetota</taxon>
        <taxon>Actinomycetes</taxon>
        <taxon>Pseudonocardiales</taxon>
        <taxon>Pseudonocardiaceae</taxon>
        <taxon>Saccharopolyspora</taxon>
    </lineage>
</organism>
<dbReference type="PANTHER" id="PTHR42847:SF4">
    <property type="entry name" value="ALKANESULFONATE MONOOXYGENASE-RELATED"/>
    <property type="match status" value="1"/>
</dbReference>
<accession>A0ABW2LF04</accession>
<evidence type="ECO:0000256" key="4">
    <source>
        <dbReference type="ARBA" id="ARBA00023033"/>
    </source>
</evidence>
<dbReference type="SUPFAM" id="SSF51679">
    <property type="entry name" value="Bacterial luciferase-like"/>
    <property type="match status" value="1"/>
</dbReference>
<dbReference type="Pfam" id="PF00296">
    <property type="entry name" value="Bac_luciferase"/>
    <property type="match status" value="1"/>
</dbReference>
<evidence type="ECO:0000256" key="5">
    <source>
        <dbReference type="SAM" id="MobiDB-lite"/>
    </source>
</evidence>